<dbReference type="InterPro" id="IPR021109">
    <property type="entry name" value="Peptidase_aspartic_dom_sf"/>
</dbReference>
<keyword evidence="2" id="KW-1185">Reference proteome</keyword>
<accession>A0A0C9WV22</accession>
<evidence type="ECO:0008006" key="3">
    <source>
        <dbReference type="Google" id="ProtNLM"/>
    </source>
</evidence>
<reference evidence="1 2" key="1">
    <citation type="submission" date="2014-04" db="EMBL/GenBank/DDBJ databases">
        <authorList>
            <consortium name="DOE Joint Genome Institute"/>
            <person name="Kuo A."/>
            <person name="Kohler A."/>
            <person name="Nagy L.G."/>
            <person name="Floudas D."/>
            <person name="Copeland A."/>
            <person name="Barry K.W."/>
            <person name="Cichocki N."/>
            <person name="Veneault-Fourrey C."/>
            <person name="LaButti K."/>
            <person name="Lindquist E.A."/>
            <person name="Lipzen A."/>
            <person name="Lundell T."/>
            <person name="Morin E."/>
            <person name="Murat C."/>
            <person name="Sun H."/>
            <person name="Tunlid A."/>
            <person name="Henrissat B."/>
            <person name="Grigoriev I.V."/>
            <person name="Hibbett D.S."/>
            <person name="Martin F."/>
            <person name="Nordberg H.P."/>
            <person name="Cantor M.N."/>
            <person name="Hua S.X."/>
        </authorList>
    </citation>
    <scope>NUCLEOTIDE SEQUENCE [LARGE SCALE GENOMIC DNA]</scope>
    <source>
        <strain evidence="1 2">LaAM-08-1</strain>
    </source>
</reference>
<dbReference type="HOGENOM" id="CLU_003921_0_0_1"/>
<feature type="non-terminal residue" evidence="1">
    <location>
        <position position="1"/>
    </location>
</feature>
<evidence type="ECO:0000313" key="1">
    <source>
        <dbReference type="EMBL" id="KIJ96245.1"/>
    </source>
</evidence>
<sequence>PKPVIQKKSEPAYRTLPPIHEQTIATDVYNHSLNAPVTLTQRELLSISPEVRSQLRDAITTRRIPNKDSTQQNLFDELAPDFETDFTPQLSNFAVPLHSHQHPPPGATIIPDQFETYIRSLRHGETPDPSQLIVAKESSALRANQPLVDNTLRVESILDPGCQIIAMSEDVCHELSLSYDPSIRLNMQSANGTVDQSLGLARNVPFFIGDLTLYMQVHVIRSPAYDILLGHPFDILTQSVVRNFANEDQTITIHDPNSGRVATIPTIPRGPPRVCRHHCNQDFRK</sequence>
<dbReference type="CDD" id="cd00303">
    <property type="entry name" value="retropepsin_like"/>
    <property type="match status" value="1"/>
</dbReference>
<proteinExistence type="predicted"/>
<reference evidence="2" key="2">
    <citation type="submission" date="2015-01" db="EMBL/GenBank/DDBJ databases">
        <title>Evolutionary Origins and Diversification of the Mycorrhizal Mutualists.</title>
        <authorList>
            <consortium name="DOE Joint Genome Institute"/>
            <consortium name="Mycorrhizal Genomics Consortium"/>
            <person name="Kohler A."/>
            <person name="Kuo A."/>
            <person name="Nagy L.G."/>
            <person name="Floudas D."/>
            <person name="Copeland A."/>
            <person name="Barry K.W."/>
            <person name="Cichocki N."/>
            <person name="Veneault-Fourrey C."/>
            <person name="LaButti K."/>
            <person name="Lindquist E.A."/>
            <person name="Lipzen A."/>
            <person name="Lundell T."/>
            <person name="Morin E."/>
            <person name="Murat C."/>
            <person name="Riley R."/>
            <person name="Ohm R."/>
            <person name="Sun H."/>
            <person name="Tunlid A."/>
            <person name="Henrissat B."/>
            <person name="Grigoriev I.V."/>
            <person name="Hibbett D.S."/>
            <person name="Martin F."/>
        </authorList>
    </citation>
    <scope>NUCLEOTIDE SEQUENCE [LARGE SCALE GENOMIC DNA]</scope>
    <source>
        <strain evidence="2">LaAM-08-1</strain>
    </source>
</reference>
<dbReference type="Proteomes" id="UP000054477">
    <property type="component" value="Unassembled WGS sequence"/>
</dbReference>
<evidence type="ECO:0000313" key="2">
    <source>
        <dbReference type="Proteomes" id="UP000054477"/>
    </source>
</evidence>
<dbReference type="EMBL" id="KN838728">
    <property type="protein sequence ID" value="KIJ96245.1"/>
    <property type="molecule type" value="Genomic_DNA"/>
</dbReference>
<dbReference type="OrthoDB" id="5596707at2759"/>
<dbReference type="STRING" id="1095629.A0A0C9WV22"/>
<protein>
    <recommendedName>
        <fullName evidence="3">Aspartic peptidase DDI1-type domain-containing protein</fullName>
    </recommendedName>
</protein>
<gene>
    <name evidence="1" type="ORF">K443DRAFT_107539</name>
</gene>
<dbReference type="AlphaFoldDB" id="A0A0C9WV22"/>
<name>A0A0C9WV22_9AGAR</name>
<dbReference type="Pfam" id="PF13650">
    <property type="entry name" value="Asp_protease_2"/>
    <property type="match status" value="1"/>
</dbReference>
<dbReference type="Gene3D" id="2.40.70.10">
    <property type="entry name" value="Acid Proteases"/>
    <property type="match status" value="1"/>
</dbReference>
<organism evidence="1 2">
    <name type="scientific">Laccaria amethystina LaAM-08-1</name>
    <dbReference type="NCBI Taxonomy" id="1095629"/>
    <lineage>
        <taxon>Eukaryota</taxon>
        <taxon>Fungi</taxon>
        <taxon>Dikarya</taxon>
        <taxon>Basidiomycota</taxon>
        <taxon>Agaricomycotina</taxon>
        <taxon>Agaricomycetes</taxon>
        <taxon>Agaricomycetidae</taxon>
        <taxon>Agaricales</taxon>
        <taxon>Agaricineae</taxon>
        <taxon>Hydnangiaceae</taxon>
        <taxon>Laccaria</taxon>
    </lineage>
</organism>